<proteinExistence type="predicted"/>
<dbReference type="EMBL" id="SKCS01000240">
    <property type="protein sequence ID" value="TNN12340.1"/>
    <property type="molecule type" value="Genomic_DNA"/>
</dbReference>
<protein>
    <recommendedName>
        <fullName evidence="5">Secreted protein</fullName>
    </recommendedName>
</protein>
<keyword evidence="4" id="KW-1185">Reference proteome</keyword>
<dbReference type="Proteomes" id="UP000311919">
    <property type="component" value="Unassembled WGS sequence"/>
</dbReference>
<evidence type="ECO:0000256" key="2">
    <source>
        <dbReference type="SAM" id="SignalP"/>
    </source>
</evidence>
<evidence type="ECO:0000256" key="1">
    <source>
        <dbReference type="SAM" id="MobiDB-lite"/>
    </source>
</evidence>
<dbReference type="AlphaFoldDB" id="A0A4Z2D873"/>
<gene>
    <name evidence="3" type="ORF">EWB00_003849</name>
</gene>
<keyword evidence="2" id="KW-0732">Signal</keyword>
<comment type="caution">
    <text evidence="3">The sequence shown here is derived from an EMBL/GenBank/DDBJ whole genome shotgun (WGS) entry which is preliminary data.</text>
</comment>
<reference evidence="3 4" key="1">
    <citation type="submission" date="2019-03" db="EMBL/GenBank/DDBJ databases">
        <title>An improved genome assembly of the fluke Schistosoma japonicum.</title>
        <authorList>
            <person name="Hu W."/>
            <person name="Luo F."/>
            <person name="Yin M."/>
            <person name="Mo X."/>
            <person name="Sun C."/>
            <person name="Wu Q."/>
            <person name="Zhu B."/>
            <person name="Xiang M."/>
            <person name="Wang J."/>
            <person name="Wang Y."/>
            <person name="Zhang T."/>
            <person name="Xu B."/>
            <person name="Zheng H."/>
            <person name="Feng Z."/>
        </authorList>
    </citation>
    <scope>NUCLEOTIDE SEQUENCE [LARGE SCALE GENOMIC DNA]</scope>
    <source>
        <strain evidence="3">HuSjv2</strain>
        <tissue evidence="3">Worms</tissue>
    </source>
</reference>
<name>A0A4Z2D873_SCHJA</name>
<feature type="chain" id="PRO_5021466769" description="Secreted protein" evidence="2">
    <location>
        <begin position="28"/>
        <end position="112"/>
    </location>
</feature>
<feature type="region of interest" description="Disordered" evidence="1">
    <location>
        <begin position="30"/>
        <end position="51"/>
    </location>
</feature>
<evidence type="ECO:0008006" key="5">
    <source>
        <dbReference type="Google" id="ProtNLM"/>
    </source>
</evidence>
<feature type="non-terminal residue" evidence="3">
    <location>
        <position position="112"/>
    </location>
</feature>
<sequence>MNFNYKCYLLTLVAVAVLTVYVSFTDADTIADGSIPESPEDGSIPESPEDGFITELPEDMQVLAIGDHLSNTINEIKSELSTAWDNFMTSVSFAWTQVRNSFQRLNELSEDE</sequence>
<evidence type="ECO:0000313" key="4">
    <source>
        <dbReference type="Proteomes" id="UP000311919"/>
    </source>
</evidence>
<feature type="signal peptide" evidence="2">
    <location>
        <begin position="1"/>
        <end position="27"/>
    </location>
</feature>
<accession>A0A4Z2D873</accession>
<organism evidence="3 4">
    <name type="scientific">Schistosoma japonicum</name>
    <name type="common">Blood fluke</name>
    <dbReference type="NCBI Taxonomy" id="6182"/>
    <lineage>
        <taxon>Eukaryota</taxon>
        <taxon>Metazoa</taxon>
        <taxon>Spiralia</taxon>
        <taxon>Lophotrochozoa</taxon>
        <taxon>Platyhelminthes</taxon>
        <taxon>Trematoda</taxon>
        <taxon>Digenea</taxon>
        <taxon>Strigeidida</taxon>
        <taxon>Schistosomatoidea</taxon>
        <taxon>Schistosomatidae</taxon>
        <taxon>Schistosoma</taxon>
    </lineage>
</organism>
<evidence type="ECO:0000313" key="3">
    <source>
        <dbReference type="EMBL" id="TNN12340.1"/>
    </source>
</evidence>